<keyword evidence="11" id="KW-1185">Reference proteome</keyword>
<evidence type="ECO:0000259" key="9">
    <source>
        <dbReference type="Pfam" id="PF04909"/>
    </source>
</evidence>
<comment type="similarity">
    <text evidence="1">Belongs to the metallo-dependent hydrolases superfamily. ACMSD family.</text>
</comment>
<dbReference type="GO" id="GO:0019748">
    <property type="term" value="P:secondary metabolic process"/>
    <property type="evidence" value="ECO:0007669"/>
    <property type="project" value="TreeGrafter"/>
</dbReference>
<dbReference type="GO" id="GO:0047596">
    <property type="term" value="F:6-methylsalicylate decarboxylase activity"/>
    <property type="evidence" value="ECO:0007669"/>
    <property type="project" value="UniProtKB-EC"/>
</dbReference>
<comment type="caution">
    <text evidence="10">The sequence shown here is derived from an EMBL/GenBank/DDBJ whole genome shotgun (WGS) entry which is preliminary data.</text>
</comment>
<evidence type="ECO:0000313" key="11">
    <source>
        <dbReference type="Proteomes" id="UP000191672"/>
    </source>
</evidence>
<comment type="catalytic activity">
    <reaction evidence="6">
        <text>6-methylsalicylate + H(+) = 3-methylphenol + CO2</text>
        <dbReference type="Rhea" id="RHEA:23112"/>
        <dbReference type="ChEBI" id="CHEBI:15378"/>
        <dbReference type="ChEBI" id="CHEBI:16526"/>
        <dbReference type="ChEBI" id="CHEBI:17231"/>
        <dbReference type="ChEBI" id="CHEBI:36658"/>
        <dbReference type="EC" id="4.1.1.52"/>
    </reaction>
    <physiologicalReaction direction="left-to-right" evidence="6">
        <dbReference type="Rhea" id="RHEA:23113"/>
    </physiologicalReaction>
</comment>
<evidence type="ECO:0000256" key="8">
    <source>
        <dbReference type="RuleBase" id="RU366045"/>
    </source>
</evidence>
<keyword evidence="3 8" id="KW-0210">Decarboxylase</keyword>
<dbReference type="EMBL" id="MDYN01000013">
    <property type="protein sequence ID" value="OQD84346.1"/>
    <property type="molecule type" value="Genomic_DNA"/>
</dbReference>
<dbReference type="Proteomes" id="UP000191672">
    <property type="component" value="Unassembled WGS sequence"/>
</dbReference>
<sequence>MSSPGTNLTPENDEEARSVTRRANIDMSKTCADHSGKFLFFASLPLPDVEGSLAEIDFALDHLGAVGFQILTNSHGIYPGDPRFDRVFDKLSERKTIAFFHPTTCLISHPGDGSLSKVNPIPGFSAPMMEFMFDSNRALMNLLTSGTVDRCPGITFLACHCGGTFPPILQRVAEFSPMISGLGNAMSAEKMKSLLQTRFYFDLAGVPFPDQIHGLLRVVDSSRILYGSDYPYTPVALAESLAKRMDEGLEMDFGSETKREILLGNAEHILQSMDN</sequence>
<dbReference type="InterPro" id="IPR032466">
    <property type="entry name" value="Metal_Hydrolase"/>
</dbReference>
<dbReference type="AlphaFoldDB" id="A0A1V6Q6D8"/>
<dbReference type="InterPro" id="IPR006680">
    <property type="entry name" value="Amidohydro-rel"/>
</dbReference>
<evidence type="ECO:0000256" key="7">
    <source>
        <dbReference type="ARBA" id="ARBA00038889"/>
    </source>
</evidence>
<keyword evidence="4" id="KW-0862">Zinc</keyword>
<protein>
    <recommendedName>
        <fullName evidence="7">6-methylsalicylate decarboxylase</fullName>
        <ecNumber evidence="7">4.1.1.52</ecNumber>
    </recommendedName>
</protein>
<evidence type="ECO:0000313" key="10">
    <source>
        <dbReference type="EMBL" id="OQD84346.1"/>
    </source>
</evidence>
<evidence type="ECO:0000256" key="4">
    <source>
        <dbReference type="ARBA" id="ARBA00022833"/>
    </source>
</evidence>
<dbReference type="PANTHER" id="PTHR21240">
    <property type="entry name" value="2-AMINO-3-CARBOXYLMUCONATE-6-SEMIALDEHYDE DECARBOXYLASE"/>
    <property type="match status" value="1"/>
</dbReference>
<accession>A0A1V6Q6D8</accession>
<evidence type="ECO:0000256" key="2">
    <source>
        <dbReference type="ARBA" id="ARBA00022723"/>
    </source>
</evidence>
<dbReference type="InterPro" id="IPR032465">
    <property type="entry name" value="ACMSD"/>
</dbReference>
<feature type="domain" description="Amidohydrolase-related" evidence="9">
    <location>
        <begin position="12"/>
        <end position="269"/>
    </location>
</feature>
<dbReference type="GO" id="GO:0016787">
    <property type="term" value="F:hydrolase activity"/>
    <property type="evidence" value="ECO:0007669"/>
    <property type="project" value="InterPro"/>
</dbReference>
<evidence type="ECO:0000256" key="6">
    <source>
        <dbReference type="ARBA" id="ARBA00036832"/>
    </source>
</evidence>
<evidence type="ECO:0000256" key="3">
    <source>
        <dbReference type="ARBA" id="ARBA00022793"/>
    </source>
</evidence>
<keyword evidence="2" id="KW-0479">Metal-binding</keyword>
<dbReference type="GO" id="GO:0046872">
    <property type="term" value="F:metal ion binding"/>
    <property type="evidence" value="ECO:0007669"/>
    <property type="project" value="UniProtKB-KW"/>
</dbReference>
<dbReference type="STRING" id="416450.A0A1V6Q6D8"/>
<dbReference type="Pfam" id="PF04909">
    <property type="entry name" value="Amidohydro_2"/>
    <property type="match status" value="1"/>
</dbReference>
<gene>
    <name evidence="10" type="ORF">PENANT_c013G05397</name>
</gene>
<evidence type="ECO:0000256" key="1">
    <source>
        <dbReference type="ARBA" id="ARBA00005871"/>
    </source>
</evidence>
<dbReference type="GO" id="GO:0005829">
    <property type="term" value="C:cytosol"/>
    <property type="evidence" value="ECO:0007669"/>
    <property type="project" value="TreeGrafter"/>
</dbReference>
<reference evidence="11" key="1">
    <citation type="journal article" date="2017" name="Nat. Microbiol.">
        <title>Global analysis of biosynthetic gene clusters reveals vast potential of secondary metabolite production in Penicillium species.</title>
        <authorList>
            <person name="Nielsen J.C."/>
            <person name="Grijseels S."/>
            <person name="Prigent S."/>
            <person name="Ji B."/>
            <person name="Dainat J."/>
            <person name="Nielsen K.F."/>
            <person name="Frisvad J.C."/>
            <person name="Workman M."/>
            <person name="Nielsen J."/>
        </authorList>
    </citation>
    <scope>NUCLEOTIDE SEQUENCE [LARGE SCALE GENOMIC DNA]</scope>
    <source>
        <strain evidence="11">IBT 31811</strain>
    </source>
</reference>
<dbReference type="SUPFAM" id="SSF51556">
    <property type="entry name" value="Metallo-dependent hydrolases"/>
    <property type="match status" value="1"/>
</dbReference>
<evidence type="ECO:0000256" key="5">
    <source>
        <dbReference type="ARBA" id="ARBA00023239"/>
    </source>
</evidence>
<dbReference type="EC" id="4.1.1.52" evidence="7"/>
<keyword evidence="5 8" id="KW-0456">Lyase</keyword>
<dbReference type="Gene3D" id="3.20.20.140">
    <property type="entry name" value="Metal-dependent hydrolases"/>
    <property type="match status" value="1"/>
</dbReference>
<name>A0A1V6Q6D8_9EURO</name>
<dbReference type="PANTHER" id="PTHR21240:SF29">
    <property type="entry name" value="AMIDOHYDROLASE-RELATED DOMAIN-CONTAINING PROTEIN"/>
    <property type="match status" value="1"/>
</dbReference>
<organism evidence="10 11">
    <name type="scientific">Penicillium antarcticum</name>
    <dbReference type="NCBI Taxonomy" id="416450"/>
    <lineage>
        <taxon>Eukaryota</taxon>
        <taxon>Fungi</taxon>
        <taxon>Dikarya</taxon>
        <taxon>Ascomycota</taxon>
        <taxon>Pezizomycotina</taxon>
        <taxon>Eurotiomycetes</taxon>
        <taxon>Eurotiomycetidae</taxon>
        <taxon>Eurotiales</taxon>
        <taxon>Aspergillaceae</taxon>
        <taxon>Penicillium</taxon>
    </lineage>
</organism>
<proteinExistence type="inferred from homology"/>